<dbReference type="PANTHER" id="PTHR10334">
    <property type="entry name" value="CYSTEINE-RICH SECRETORY PROTEIN-RELATED"/>
    <property type="match status" value="1"/>
</dbReference>
<accession>A0ABV3FAF0</accession>
<dbReference type="InterPro" id="IPR035940">
    <property type="entry name" value="CAP_sf"/>
</dbReference>
<proteinExistence type="predicted"/>
<comment type="caution">
    <text evidence="1">The sequence shown here is derived from an EMBL/GenBank/DDBJ whole genome shotgun (WGS) entry which is preliminary data.</text>
</comment>
<evidence type="ECO:0000313" key="2">
    <source>
        <dbReference type="Proteomes" id="UP001551658"/>
    </source>
</evidence>
<organism evidence="1 2">
    <name type="scientific">Nocardia fusca</name>
    <dbReference type="NCBI Taxonomy" id="941183"/>
    <lineage>
        <taxon>Bacteria</taxon>
        <taxon>Bacillati</taxon>
        <taxon>Actinomycetota</taxon>
        <taxon>Actinomycetes</taxon>
        <taxon>Mycobacteriales</taxon>
        <taxon>Nocardiaceae</taxon>
        <taxon>Nocardia</taxon>
    </lineage>
</organism>
<gene>
    <name evidence="1" type="ORF">AB0H72_17850</name>
</gene>
<evidence type="ECO:0000313" key="1">
    <source>
        <dbReference type="EMBL" id="MEV0364558.1"/>
    </source>
</evidence>
<dbReference type="SUPFAM" id="SSF55797">
    <property type="entry name" value="PR-1-like"/>
    <property type="match status" value="1"/>
</dbReference>
<name>A0ABV3FAF0_9NOCA</name>
<dbReference type="EMBL" id="JBFAIH010000010">
    <property type="protein sequence ID" value="MEV0364558.1"/>
    <property type="molecule type" value="Genomic_DNA"/>
</dbReference>
<dbReference type="InterPro" id="IPR018244">
    <property type="entry name" value="Allrgn_V5/Tpx1_CS"/>
</dbReference>
<dbReference type="RefSeq" id="WP_357980151.1">
    <property type="nucleotide sequence ID" value="NZ_JBFAIH010000010.1"/>
</dbReference>
<dbReference type="PROSITE" id="PS01009">
    <property type="entry name" value="CRISP_1"/>
    <property type="match status" value="1"/>
</dbReference>
<reference evidence="1 2" key="1">
    <citation type="submission" date="2024-06" db="EMBL/GenBank/DDBJ databases">
        <title>The Natural Products Discovery Center: Release of the First 8490 Sequenced Strains for Exploring Actinobacteria Biosynthetic Diversity.</title>
        <authorList>
            <person name="Kalkreuter E."/>
            <person name="Kautsar S.A."/>
            <person name="Yang D."/>
            <person name="Bader C.D."/>
            <person name="Teijaro C.N."/>
            <person name="Fluegel L."/>
            <person name="Davis C.M."/>
            <person name="Simpson J.R."/>
            <person name="Lauterbach L."/>
            <person name="Steele A.D."/>
            <person name="Gui C."/>
            <person name="Meng S."/>
            <person name="Li G."/>
            <person name="Viehrig K."/>
            <person name="Ye F."/>
            <person name="Su P."/>
            <person name="Kiefer A.F."/>
            <person name="Nichols A."/>
            <person name="Cepeda A.J."/>
            <person name="Yan W."/>
            <person name="Fan B."/>
            <person name="Jiang Y."/>
            <person name="Adhikari A."/>
            <person name="Zheng C.-J."/>
            <person name="Schuster L."/>
            <person name="Cowan T.M."/>
            <person name="Smanski M.J."/>
            <person name="Chevrette M.G."/>
            <person name="De Carvalho L.P.S."/>
            <person name="Shen B."/>
        </authorList>
    </citation>
    <scope>NUCLEOTIDE SEQUENCE [LARGE SCALE GENOMIC DNA]</scope>
    <source>
        <strain evidence="1 2">NPDC050671</strain>
    </source>
</reference>
<keyword evidence="2" id="KW-1185">Reference proteome</keyword>
<sequence length="61" mass="6618">MKDYNLGFSMATGHFTQLVWKASTRLGIGYASKVGWTAVIALYNPAGNVEGQSSQNVARPR</sequence>
<dbReference type="Proteomes" id="UP001551658">
    <property type="component" value="Unassembled WGS sequence"/>
</dbReference>
<dbReference type="InterPro" id="IPR001283">
    <property type="entry name" value="CRISP-related"/>
</dbReference>
<protein>
    <recommendedName>
        <fullName evidence="3">SCP domain-containing protein</fullName>
    </recommendedName>
</protein>
<dbReference type="Gene3D" id="3.40.33.10">
    <property type="entry name" value="CAP"/>
    <property type="match status" value="1"/>
</dbReference>
<evidence type="ECO:0008006" key="3">
    <source>
        <dbReference type="Google" id="ProtNLM"/>
    </source>
</evidence>